<sequence length="679" mass="78245">MSALGTRNNCDVNNDRWSITRRGFLSYPVPLQIQCLLFVIGNLFDKYGKPIPGLALLPSSIRFKLLLLLPAIDVCQLETTPVTCDILMDEIWERLYKERIPLQKFYYYKNTFNMADSPSIWMERNRLDLSWKDIYFITVFACEQYHYCSSHENVSCKCQYFLSLDLLYSIYTLDNDGSVIHQCFPNESGLKVTHNLYQYYHACQCTPRFVPGFHFKRFVAPSISAKVDYKLSVIPYWDVISAMIDHQVPLKHVTISPDHIKIITDNMGPQVSGRLVKLFSFLESIEICSCHVDSAVKLSEFLDLIFDANECQIKSAVIRDHINIVSPFFSKHKESHHLKKLEVSLDVKEFSNTPTLGTNRPCTTKASEYINKILRCQRGLEEFNCHFTDRNFHFGNIHHLGSLDSVTDLFYRPGFKVLSFDNDGFYGDTLFESILDLLGHFFLSPYPVTLHLSLKFSHYNIYQPQPEELPVHKDQKEKTLSFSNCGYFPYSSSILPKILKLKSLQIKENEWAHVQNFTCLQSIVAHRFSLSIRETTTSINIHYLKSILNTVQAKEWDLSIIMKNEGRLAKIFIELLGDVLAGGEMLLLRDHGVHWLEEEVIRLAFETIFCSMSLSRVDPYFELGLPSSSLNSKVAEIALNEWRKSGSTRLKRIRIFGELKDISSVTLLSEMAIEVTVIN</sequence>
<dbReference type="InParanoid" id="A0A1X7URG9"/>
<protein>
    <recommendedName>
        <fullName evidence="2">F-box domain-containing protein</fullName>
    </recommendedName>
</protein>
<reference evidence="1" key="1">
    <citation type="submission" date="2017-05" db="UniProtKB">
        <authorList>
            <consortium name="EnsemblMetazoa"/>
        </authorList>
    </citation>
    <scope>IDENTIFICATION</scope>
</reference>
<dbReference type="EnsemblMetazoa" id="Aqu2.1.29987_001">
    <property type="protein sequence ID" value="Aqu2.1.29987_001"/>
    <property type="gene ID" value="Aqu2.1.29987"/>
</dbReference>
<evidence type="ECO:0008006" key="2">
    <source>
        <dbReference type="Google" id="ProtNLM"/>
    </source>
</evidence>
<evidence type="ECO:0000313" key="1">
    <source>
        <dbReference type="EnsemblMetazoa" id="Aqu2.1.29987_001"/>
    </source>
</evidence>
<proteinExistence type="predicted"/>
<dbReference type="AlphaFoldDB" id="A0A1X7URG9"/>
<organism evidence="1">
    <name type="scientific">Amphimedon queenslandica</name>
    <name type="common">Sponge</name>
    <dbReference type="NCBI Taxonomy" id="400682"/>
    <lineage>
        <taxon>Eukaryota</taxon>
        <taxon>Metazoa</taxon>
        <taxon>Porifera</taxon>
        <taxon>Demospongiae</taxon>
        <taxon>Heteroscleromorpha</taxon>
        <taxon>Haplosclerida</taxon>
        <taxon>Niphatidae</taxon>
        <taxon>Amphimedon</taxon>
    </lineage>
</organism>
<name>A0A1X7URG9_AMPQE</name>
<accession>A0A1X7URG9</accession>